<feature type="active site" description="Schiff-base intermediate with substrate" evidence="12 14">
    <location>
        <position position="173"/>
    </location>
</feature>
<feature type="binding site" evidence="12 15">
    <location>
        <position position="57"/>
    </location>
    <ligand>
        <name>pyruvate</name>
        <dbReference type="ChEBI" id="CHEBI:15361"/>
    </ligand>
</feature>
<evidence type="ECO:0000256" key="12">
    <source>
        <dbReference type="HAMAP-Rule" id="MF_00418"/>
    </source>
</evidence>
<feature type="binding site" evidence="12 15">
    <location>
        <position position="213"/>
    </location>
    <ligand>
        <name>pyruvate</name>
        <dbReference type="ChEBI" id="CHEBI:15361"/>
    </ligand>
</feature>
<name>A0A0K2GZN8_9CORY</name>
<keyword evidence="17" id="KW-1185">Reference proteome</keyword>
<feature type="site" description="Part of a proton relay during catalysis" evidence="12">
    <location>
        <position position="56"/>
    </location>
</feature>
<dbReference type="PROSITE" id="PS00666">
    <property type="entry name" value="DHDPS_2"/>
    <property type="match status" value="1"/>
</dbReference>
<keyword evidence="9 12" id="KW-0456">Lyase</keyword>
<keyword evidence="6 12" id="KW-0028">Amino-acid biosynthesis</keyword>
<evidence type="ECO:0000256" key="1">
    <source>
        <dbReference type="ARBA" id="ARBA00003294"/>
    </source>
</evidence>
<evidence type="ECO:0000256" key="8">
    <source>
        <dbReference type="ARBA" id="ARBA00023154"/>
    </source>
</evidence>
<dbReference type="GO" id="GO:0005829">
    <property type="term" value="C:cytosol"/>
    <property type="evidence" value="ECO:0007669"/>
    <property type="project" value="TreeGrafter"/>
</dbReference>
<comment type="function">
    <text evidence="1 12">Catalyzes the condensation of (S)-aspartate-beta-semialdehyde [(S)-ASA] and pyruvate to 4-hydroxy-tetrahydrodipicolinate (HTPA).</text>
</comment>
<dbReference type="PRINTS" id="PR00146">
    <property type="entry name" value="DHPICSNTHASE"/>
</dbReference>
<dbReference type="PIRSF" id="PIRSF001365">
    <property type="entry name" value="DHDPS"/>
    <property type="match status" value="1"/>
</dbReference>
<evidence type="ECO:0000256" key="13">
    <source>
        <dbReference type="PIRNR" id="PIRNR001365"/>
    </source>
</evidence>
<evidence type="ECO:0000256" key="3">
    <source>
        <dbReference type="ARBA" id="ARBA00007592"/>
    </source>
</evidence>
<keyword evidence="10 12" id="KW-0704">Schiff base</keyword>
<accession>A0A0K2GZN8</accession>
<dbReference type="InterPro" id="IPR013785">
    <property type="entry name" value="Aldolase_TIM"/>
</dbReference>
<evidence type="ECO:0000313" key="16">
    <source>
        <dbReference type="EMBL" id="ALA67247.1"/>
    </source>
</evidence>
<dbReference type="PANTHER" id="PTHR12128:SF66">
    <property type="entry name" value="4-HYDROXY-2-OXOGLUTARATE ALDOLASE, MITOCHONDRIAL"/>
    <property type="match status" value="1"/>
</dbReference>
<dbReference type="InterPro" id="IPR005263">
    <property type="entry name" value="DapA"/>
</dbReference>
<evidence type="ECO:0000256" key="14">
    <source>
        <dbReference type="PIRSR" id="PIRSR001365-1"/>
    </source>
</evidence>
<dbReference type="AlphaFoldDB" id="A0A0K2GZN8"/>
<dbReference type="PROSITE" id="PS00665">
    <property type="entry name" value="DHDPS_1"/>
    <property type="match status" value="1"/>
</dbReference>
<comment type="caution">
    <text evidence="12">Was originally thought to be a dihydrodipicolinate synthase (DHDPS), catalyzing the condensation of (S)-aspartate-beta-semialdehyde [(S)-ASA] and pyruvate to dihydrodipicolinate (DHDP). However, it was shown in E.coli that the product of the enzymatic reaction is not dihydrodipicolinate but in fact (4S)-4-hydroxy-2,3,4,5-tetrahydro-(2S)-dipicolinic acid (HTPA), and that the consecutive dehydration reaction leading to DHDP is not spontaneous but catalyzed by DapB.</text>
</comment>
<dbReference type="GO" id="GO:0009089">
    <property type="term" value="P:lysine biosynthetic process via diaminopimelate"/>
    <property type="evidence" value="ECO:0007669"/>
    <property type="project" value="UniProtKB-UniRule"/>
</dbReference>
<evidence type="ECO:0000256" key="9">
    <source>
        <dbReference type="ARBA" id="ARBA00023239"/>
    </source>
</evidence>
<dbReference type="EMBL" id="CP006841">
    <property type="protein sequence ID" value="ALA67247.1"/>
    <property type="molecule type" value="Genomic_DNA"/>
</dbReference>
<dbReference type="InterPro" id="IPR020624">
    <property type="entry name" value="Schiff_base-form_aldolases_CS"/>
</dbReference>
<dbReference type="KEGG" id="clw:CLAC_05415"/>
<evidence type="ECO:0000256" key="10">
    <source>
        <dbReference type="ARBA" id="ARBA00023270"/>
    </source>
</evidence>
<protein>
    <recommendedName>
        <fullName evidence="4 12">4-hydroxy-tetrahydrodipicolinate synthase</fullName>
        <shortName evidence="12">HTPA synthase</shortName>
        <ecNumber evidence="4 12">4.3.3.7</ecNumber>
    </recommendedName>
</protein>
<evidence type="ECO:0000256" key="5">
    <source>
        <dbReference type="ARBA" id="ARBA00022490"/>
    </source>
</evidence>
<evidence type="ECO:0000256" key="4">
    <source>
        <dbReference type="ARBA" id="ARBA00012086"/>
    </source>
</evidence>
<dbReference type="OrthoDB" id="9782828at2"/>
<comment type="subcellular location">
    <subcellularLocation>
        <location evidence="12">Cytoplasm</location>
    </subcellularLocation>
</comment>
<dbReference type="UniPathway" id="UPA00034">
    <property type="reaction ID" value="UER00017"/>
</dbReference>
<evidence type="ECO:0000256" key="6">
    <source>
        <dbReference type="ARBA" id="ARBA00022605"/>
    </source>
</evidence>
<feature type="active site" description="Proton donor/acceptor" evidence="12 14">
    <location>
        <position position="145"/>
    </location>
</feature>
<dbReference type="HAMAP" id="MF_00418">
    <property type="entry name" value="DapA"/>
    <property type="match status" value="1"/>
</dbReference>
<dbReference type="PANTHER" id="PTHR12128">
    <property type="entry name" value="DIHYDRODIPICOLINATE SYNTHASE"/>
    <property type="match status" value="1"/>
</dbReference>
<feature type="site" description="Part of a proton relay during catalysis" evidence="12">
    <location>
        <position position="119"/>
    </location>
</feature>
<dbReference type="CDD" id="cd00950">
    <property type="entry name" value="DHDPS"/>
    <property type="match status" value="1"/>
</dbReference>
<dbReference type="GO" id="GO:0008840">
    <property type="term" value="F:4-hydroxy-tetrahydrodipicolinate synthase activity"/>
    <property type="evidence" value="ECO:0007669"/>
    <property type="project" value="UniProtKB-UniRule"/>
</dbReference>
<dbReference type="SUPFAM" id="SSF51569">
    <property type="entry name" value="Aldolase"/>
    <property type="match status" value="1"/>
</dbReference>
<comment type="pathway">
    <text evidence="2 12">Amino-acid biosynthesis; L-lysine biosynthesis via DAP pathway; (S)-tetrahydrodipicolinate from L-aspartate: step 3/4.</text>
</comment>
<keyword evidence="8 12" id="KW-0457">Lysine biosynthesis</keyword>
<dbReference type="NCBIfam" id="TIGR00674">
    <property type="entry name" value="dapA"/>
    <property type="match status" value="1"/>
</dbReference>
<comment type="similarity">
    <text evidence="3 12 13">Belongs to the DapA family.</text>
</comment>
<dbReference type="Pfam" id="PF00701">
    <property type="entry name" value="DHDPS"/>
    <property type="match status" value="1"/>
</dbReference>
<keyword evidence="5 12" id="KW-0963">Cytoplasm</keyword>
<organism evidence="16 17">
    <name type="scientific">Corynebacterium lactis RW2-5</name>
    <dbReference type="NCBI Taxonomy" id="1408189"/>
    <lineage>
        <taxon>Bacteria</taxon>
        <taxon>Bacillati</taxon>
        <taxon>Actinomycetota</taxon>
        <taxon>Actinomycetes</taxon>
        <taxon>Mycobacteriales</taxon>
        <taxon>Corynebacteriaceae</taxon>
        <taxon>Corynebacterium</taxon>
    </lineage>
</organism>
<dbReference type="Gene3D" id="3.20.20.70">
    <property type="entry name" value="Aldolase class I"/>
    <property type="match status" value="1"/>
</dbReference>
<evidence type="ECO:0000256" key="15">
    <source>
        <dbReference type="PIRSR" id="PIRSR001365-2"/>
    </source>
</evidence>
<evidence type="ECO:0000313" key="17">
    <source>
        <dbReference type="Proteomes" id="UP000058446"/>
    </source>
</evidence>
<reference evidence="16 17" key="1">
    <citation type="submission" date="2013-10" db="EMBL/GenBank/DDBJ databases">
        <title>Complete genome sequence of Corynebacterium lactis DSM 45799(T), isolated from raw cow milk.</title>
        <authorList>
            <person name="Ruckert C."/>
            <person name="Albersmeier A."/>
            <person name="Lipski A."/>
            <person name="Kalinowski J."/>
        </authorList>
    </citation>
    <scope>NUCLEOTIDE SEQUENCE [LARGE SCALE GENOMIC DNA]</scope>
    <source>
        <strain evidence="16 17">RW2-5</strain>
    </source>
</reference>
<evidence type="ECO:0000256" key="2">
    <source>
        <dbReference type="ARBA" id="ARBA00005120"/>
    </source>
</evidence>
<dbReference type="STRING" id="1408189.CLAC_05415"/>
<dbReference type="SMART" id="SM01130">
    <property type="entry name" value="DHDPS"/>
    <property type="match status" value="1"/>
</dbReference>
<dbReference type="InterPro" id="IPR020625">
    <property type="entry name" value="Schiff_base-form_aldolases_AS"/>
</dbReference>
<dbReference type="InterPro" id="IPR002220">
    <property type="entry name" value="DapA-like"/>
</dbReference>
<evidence type="ECO:0000256" key="7">
    <source>
        <dbReference type="ARBA" id="ARBA00022915"/>
    </source>
</evidence>
<gene>
    <name evidence="12" type="primary">dapA</name>
    <name evidence="16" type="ORF">CLAC_05415</name>
</gene>
<dbReference type="EC" id="4.3.3.7" evidence="4 12"/>
<keyword evidence="7 12" id="KW-0220">Diaminopimelate biosynthesis</keyword>
<dbReference type="Proteomes" id="UP000058446">
    <property type="component" value="Chromosome"/>
</dbReference>
<dbReference type="PATRIC" id="fig|1408189.4.peg.1078"/>
<evidence type="ECO:0000256" key="11">
    <source>
        <dbReference type="ARBA" id="ARBA00047836"/>
    </source>
</evidence>
<comment type="catalytic activity">
    <reaction evidence="11 12">
        <text>L-aspartate 4-semialdehyde + pyruvate = (2S,4S)-4-hydroxy-2,3,4,5-tetrahydrodipicolinate + H2O + H(+)</text>
        <dbReference type="Rhea" id="RHEA:34171"/>
        <dbReference type="ChEBI" id="CHEBI:15361"/>
        <dbReference type="ChEBI" id="CHEBI:15377"/>
        <dbReference type="ChEBI" id="CHEBI:15378"/>
        <dbReference type="ChEBI" id="CHEBI:67139"/>
        <dbReference type="ChEBI" id="CHEBI:537519"/>
        <dbReference type="EC" id="4.3.3.7"/>
    </reaction>
</comment>
<sequence>MSTGYASTRGADVFGTVAVAMVTPFDKDGNLDVDAGVKLAGHLVDGGCDGLILAGTTGESPTTTTEEKLQLLRAVRAELGEKVKLMAGAGTNNTAGSVELAKASVEAGADSLLVVTPYYSKPNQEGLFRHFTAVADATDAPVCLYDIPPRSVIPIEADTIYRLSEHPNILAVKDAKGDLGTAAGIIANTDLAWYSGDDVLNLPWLSIGATGFISVIGHAAPKLLAEVRSCFDKGDLAGAQAAHAKMTPLFAAQAALGGVSFAKSALRLQGIEIGDPRLPQIAPNDQQLELLATAMREAGVL</sequence>
<proteinExistence type="inferred from homology"/>
<comment type="subunit">
    <text evidence="12">Homotetramer; dimer of dimers.</text>
</comment>
<dbReference type="GO" id="GO:0019877">
    <property type="term" value="P:diaminopimelate biosynthetic process"/>
    <property type="evidence" value="ECO:0007669"/>
    <property type="project" value="UniProtKB-UniRule"/>
</dbReference>
<dbReference type="RefSeq" id="WP_053412015.1">
    <property type="nucleotide sequence ID" value="NZ_CP006841.1"/>
</dbReference>